<dbReference type="PROSITE" id="PS50097">
    <property type="entry name" value="BTB"/>
    <property type="match status" value="1"/>
</dbReference>
<organism evidence="2 3">
    <name type="scientific">Aureobasidium pullulans</name>
    <name type="common">Black yeast</name>
    <name type="synonym">Pullularia pullulans</name>
    <dbReference type="NCBI Taxonomy" id="5580"/>
    <lineage>
        <taxon>Eukaryota</taxon>
        <taxon>Fungi</taxon>
        <taxon>Dikarya</taxon>
        <taxon>Ascomycota</taxon>
        <taxon>Pezizomycotina</taxon>
        <taxon>Dothideomycetes</taxon>
        <taxon>Dothideomycetidae</taxon>
        <taxon>Dothideales</taxon>
        <taxon>Saccotheciaceae</taxon>
        <taxon>Aureobasidium</taxon>
    </lineage>
</organism>
<dbReference type="AlphaFoldDB" id="A0AB38LYX2"/>
<dbReference type="InterPro" id="IPR000210">
    <property type="entry name" value="BTB/POZ_dom"/>
</dbReference>
<dbReference type="Gene3D" id="3.30.710.10">
    <property type="entry name" value="Potassium Channel Kv1.1, Chain A"/>
    <property type="match status" value="1"/>
</dbReference>
<dbReference type="PANTHER" id="PTHR47843:SF2">
    <property type="entry name" value="BTB DOMAIN-CONTAINING PROTEIN"/>
    <property type="match status" value="1"/>
</dbReference>
<comment type="caution">
    <text evidence="2">The sequence shown here is derived from an EMBL/GenBank/DDBJ whole genome shotgun (WGS) entry which is preliminary data.</text>
</comment>
<dbReference type="Proteomes" id="UP000305064">
    <property type="component" value="Unassembled WGS sequence"/>
</dbReference>
<accession>A0AB38LYX2</accession>
<gene>
    <name evidence="2" type="ORF">D6C94_04614</name>
</gene>
<dbReference type="Pfam" id="PF00651">
    <property type="entry name" value="BTB"/>
    <property type="match status" value="1"/>
</dbReference>
<sequence length="288" mass="33083">MAPPKSIKKKSPDNKKFLYSAPMTTILVGSEQERFVVHKALLCNKSKYFTKALTGSFEESKTGIVKLDDVSPVLFRIFVTWLYDNVIRYTAPDDSHNLEEDLGSIKSCDTCSQNAPDRDGDVPSTWPYCALIELYLFGDRFDAQQFRVETIDALSYALDKQDNGMSFEEHYYICKNTSARSPLRQFAIHRMAYTTIFKTEELEIWSELPSEYLAQVMIEMGMRMPGELCGGCYKRGLEENEATDLQDLGMSSETDEAPYDNDMCFYHEHANEEERERCRDLRNTGDTD</sequence>
<dbReference type="PANTHER" id="PTHR47843">
    <property type="entry name" value="BTB DOMAIN-CONTAINING PROTEIN-RELATED"/>
    <property type="match status" value="1"/>
</dbReference>
<reference evidence="2 3" key="1">
    <citation type="submission" date="2018-10" db="EMBL/GenBank/DDBJ databases">
        <title>Fifty Aureobasidium pullulans genomes reveal a recombining polyextremotolerant generalist.</title>
        <authorList>
            <person name="Gostincar C."/>
            <person name="Turk M."/>
            <person name="Zajc J."/>
            <person name="Gunde-Cimerman N."/>
        </authorList>
    </citation>
    <scope>NUCLEOTIDE SEQUENCE [LARGE SCALE GENOMIC DNA]</scope>
    <source>
        <strain evidence="2 3">EXF-4256</strain>
    </source>
</reference>
<dbReference type="SMART" id="SM00225">
    <property type="entry name" value="BTB"/>
    <property type="match status" value="1"/>
</dbReference>
<dbReference type="SUPFAM" id="SSF54695">
    <property type="entry name" value="POZ domain"/>
    <property type="match status" value="1"/>
</dbReference>
<proteinExistence type="predicted"/>
<protein>
    <recommendedName>
        <fullName evidence="1">BTB domain-containing protein</fullName>
    </recommendedName>
</protein>
<name>A0AB38LYX2_AURPU</name>
<feature type="domain" description="BTB" evidence="1">
    <location>
        <begin position="22"/>
        <end position="91"/>
    </location>
</feature>
<evidence type="ECO:0000259" key="1">
    <source>
        <dbReference type="PROSITE" id="PS50097"/>
    </source>
</evidence>
<dbReference type="InterPro" id="IPR011333">
    <property type="entry name" value="SKP1/BTB/POZ_sf"/>
</dbReference>
<dbReference type="EMBL" id="QZBJ01000026">
    <property type="protein sequence ID" value="THY74788.1"/>
    <property type="molecule type" value="Genomic_DNA"/>
</dbReference>
<evidence type="ECO:0000313" key="3">
    <source>
        <dbReference type="Proteomes" id="UP000305064"/>
    </source>
</evidence>
<dbReference type="CDD" id="cd18186">
    <property type="entry name" value="BTB_POZ_ZBTB_KLHL-like"/>
    <property type="match status" value="1"/>
</dbReference>
<evidence type="ECO:0000313" key="2">
    <source>
        <dbReference type="EMBL" id="THY74788.1"/>
    </source>
</evidence>